<dbReference type="EMBL" id="JASJQH010009020">
    <property type="protein sequence ID" value="KAK9685335.1"/>
    <property type="molecule type" value="Genomic_DNA"/>
</dbReference>
<feature type="non-terminal residue" evidence="1">
    <location>
        <position position="72"/>
    </location>
</feature>
<protein>
    <submittedName>
        <fullName evidence="1">Uncharacterized protein</fullName>
    </submittedName>
</protein>
<comment type="caution">
    <text evidence="1">The sequence shown here is derived from an EMBL/GenBank/DDBJ whole genome shotgun (WGS) entry which is preliminary data.</text>
</comment>
<accession>A0ABR2VNT3</accession>
<sequence length="72" mass="8248">MELFESLKSETLAQVENFIANFSTDSEISANNTNTHEKVKEHFSVFKTGDTQQVIDSRRIALEYSLRHITLS</sequence>
<evidence type="ECO:0000313" key="2">
    <source>
        <dbReference type="Proteomes" id="UP001479436"/>
    </source>
</evidence>
<name>A0ABR2VNT3_9FUNG</name>
<proteinExistence type="predicted"/>
<reference evidence="1 2" key="1">
    <citation type="submission" date="2023-04" db="EMBL/GenBank/DDBJ databases">
        <title>Genome of Basidiobolus ranarum AG-B5.</title>
        <authorList>
            <person name="Stajich J.E."/>
            <person name="Carter-House D."/>
            <person name="Gryganskyi A."/>
        </authorList>
    </citation>
    <scope>NUCLEOTIDE SEQUENCE [LARGE SCALE GENOMIC DNA]</scope>
    <source>
        <strain evidence="1 2">AG-B5</strain>
    </source>
</reference>
<organism evidence="1 2">
    <name type="scientific">Basidiobolus ranarum</name>
    <dbReference type="NCBI Taxonomy" id="34480"/>
    <lineage>
        <taxon>Eukaryota</taxon>
        <taxon>Fungi</taxon>
        <taxon>Fungi incertae sedis</taxon>
        <taxon>Zoopagomycota</taxon>
        <taxon>Entomophthoromycotina</taxon>
        <taxon>Basidiobolomycetes</taxon>
        <taxon>Basidiobolales</taxon>
        <taxon>Basidiobolaceae</taxon>
        <taxon>Basidiobolus</taxon>
    </lineage>
</organism>
<keyword evidence="2" id="KW-1185">Reference proteome</keyword>
<dbReference type="Proteomes" id="UP001479436">
    <property type="component" value="Unassembled WGS sequence"/>
</dbReference>
<evidence type="ECO:0000313" key="1">
    <source>
        <dbReference type="EMBL" id="KAK9685335.1"/>
    </source>
</evidence>
<gene>
    <name evidence="1" type="ORF">K7432_015532</name>
</gene>